<name>A0A970B579_9GAMM</name>
<comment type="cofactor">
    <cofactor evidence="1">
        <name>Mg(2+)</name>
        <dbReference type="ChEBI" id="CHEBI:18420"/>
    </cofactor>
</comment>
<dbReference type="EMBL" id="JAAVXB010000006">
    <property type="protein sequence ID" value="NKF23122.1"/>
    <property type="molecule type" value="Genomic_DNA"/>
</dbReference>
<feature type="transmembrane region" description="Helical" evidence="4">
    <location>
        <begin position="72"/>
        <end position="92"/>
    </location>
</feature>
<keyword evidence="7" id="KW-1185">Reference proteome</keyword>
<dbReference type="SMART" id="SM00267">
    <property type="entry name" value="GGDEF"/>
    <property type="match status" value="1"/>
</dbReference>
<dbReference type="Proteomes" id="UP000653472">
    <property type="component" value="Unassembled WGS sequence"/>
</dbReference>
<dbReference type="SUPFAM" id="SSF55073">
    <property type="entry name" value="Nucleotide cyclase"/>
    <property type="match status" value="1"/>
</dbReference>
<evidence type="ECO:0000256" key="1">
    <source>
        <dbReference type="ARBA" id="ARBA00001946"/>
    </source>
</evidence>
<keyword evidence="4" id="KW-0812">Transmembrane</keyword>
<evidence type="ECO:0000256" key="2">
    <source>
        <dbReference type="ARBA" id="ARBA00012528"/>
    </source>
</evidence>
<dbReference type="Pfam" id="PF00990">
    <property type="entry name" value="GGDEF"/>
    <property type="match status" value="1"/>
</dbReference>
<feature type="transmembrane region" description="Helical" evidence="4">
    <location>
        <begin position="104"/>
        <end position="123"/>
    </location>
</feature>
<dbReference type="PANTHER" id="PTHR45138:SF9">
    <property type="entry name" value="DIGUANYLATE CYCLASE DGCM-RELATED"/>
    <property type="match status" value="1"/>
</dbReference>
<proteinExistence type="predicted"/>
<keyword evidence="4" id="KW-0472">Membrane</keyword>
<feature type="transmembrane region" description="Helical" evidence="4">
    <location>
        <begin position="179"/>
        <end position="198"/>
    </location>
</feature>
<dbReference type="InterPro" id="IPR000160">
    <property type="entry name" value="GGDEF_dom"/>
</dbReference>
<feature type="domain" description="GGDEF" evidence="5">
    <location>
        <begin position="248"/>
        <end position="386"/>
    </location>
</feature>
<gene>
    <name evidence="6" type="ORF">G7Y82_12415</name>
</gene>
<protein>
    <recommendedName>
        <fullName evidence="2">diguanylate cyclase</fullName>
        <ecNumber evidence="2">2.7.7.65</ecNumber>
    </recommendedName>
</protein>
<dbReference type="EC" id="2.7.7.65" evidence="2"/>
<dbReference type="GO" id="GO:0043709">
    <property type="term" value="P:cell adhesion involved in single-species biofilm formation"/>
    <property type="evidence" value="ECO:0007669"/>
    <property type="project" value="TreeGrafter"/>
</dbReference>
<dbReference type="PROSITE" id="PS50887">
    <property type="entry name" value="GGDEF"/>
    <property type="match status" value="1"/>
</dbReference>
<dbReference type="GO" id="GO:1902201">
    <property type="term" value="P:negative regulation of bacterial-type flagellum-dependent cell motility"/>
    <property type="evidence" value="ECO:0007669"/>
    <property type="project" value="TreeGrafter"/>
</dbReference>
<comment type="caution">
    <text evidence="6">The sequence shown here is derived from an EMBL/GenBank/DDBJ whole genome shotgun (WGS) entry which is preliminary data.</text>
</comment>
<dbReference type="AlphaFoldDB" id="A0A970B579"/>
<evidence type="ECO:0000256" key="3">
    <source>
        <dbReference type="ARBA" id="ARBA00034247"/>
    </source>
</evidence>
<dbReference type="FunFam" id="3.30.70.270:FF:000001">
    <property type="entry name" value="Diguanylate cyclase domain protein"/>
    <property type="match status" value="1"/>
</dbReference>
<dbReference type="InterPro" id="IPR043128">
    <property type="entry name" value="Rev_trsase/Diguanyl_cyclase"/>
</dbReference>
<dbReference type="GO" id="GO:0005886">
    <property type="term" value="C:plasma membrane"/>
    <property type="evidence" value="ECO:0007669"/>
    <property type="project" value="TreeGrafter"/>
</dbReference>
<keyword evidence="4" id="KW-1133">Transmembrane helix</keyword>
<feature type="transmembrane region" description="Helical" evidence="4">
    <location>
        <begin position="44"/>
        <end position="66"/>
    </location>
</feature>
<feature type="transmembrane region" description="Helical" evidence="4">
    <location>
        <begin position="154"/>
        <end position="173"/>
    </location>
</feature>
<dbReference type="Gene3D" id="3.30.70.270">
    <property type="match status" value="1"/>
</dbReference>
<sequence>MDLLSSLRLEQRGLRLYRLRFGTLALETSFRDWQRRRYATSRTALFAVLAVVAILSDLFGSVLFATPAAAQPLMSLLAWGVIVPVTVAGAVLARSRLPGSLHRALMTVFVNLYWCAIVGMHALSLSYGYRFPACIVGLVLIAISTFGGFTWHRIVAGVLIYSFATIVIELKLQSPGDDIAFALYTLIASAIIAVAGSYTQELLFRLAWLNWRYADALASTDGLTGLSNHHEFHRMLQRVLAQGIRDQRPVAVALLDLDHFKSINDRFGHLFGDHVLREIGRLLTTKVARRPFDLRARYGGEEIALVWYDPKVESLPVMMETVLDGIRHLDFIEPRSGVRVPVTASAGLCWTTPREGETPERLLRAADVLLYRAKQQGRNCARLAAFSDTIADAAIVDPEADPDAAARYDDLDIHAHPLPPI</sequence>
<organism evidence="6 7">
    <name type="scientific">Solimonas marina</name>
    <dbReference type="NCBI Taxonomy" id="2714601"/>
    <lineage>
        <taxon>Bacteria</taxon>
        <taxon>Pseudomonadati</taxon>
        <taxon>Pseudomonadota</taxon>
        <taxon>Gammaproteobacteria</taxon>
        <taxon>Nevskiales</taxon>
        <taxon>Nevskiaceae</taxon>
        <taxon>Solimonas</taxon>
    </lineage>
</organism>
<reference evidence="6" key="1">
    <citation type="submission" date="2020-03" db="EMBL/GenBank/DDBJ databases">
        <title>Solimonas marina sp. nov., isolated from deep seawater of the Pacific Ocean.</title>
        <authorList>
            <person name="Liu X."/>
            <person name="Lai Q."/>
            <person name="Sun F."/>
            <person name="Gai Y."/>
            <person name="Li G."/>
            <person name="Shao Z."/>
        </authorList>
    </citation>
    <scope>NUCLEOTIDE SEQUENCE</scope>
    <source>
        <strain evidence="6">C16B3</strain>
    </source>
</reference>
<dbReference type="CDD" id="cd01949">
    <property type="entry name" value="GGDEF"/>
    <property type="match status" value="1"/>
</dbReference>
<feature type="transmembrane region" description="Helical" evidence="4">
    <location>
        <begin position="129"/>
        <end position="147"/>
    </location>
</feature>
<evidence type="ECO:0000313" key="7">
    <source>
        <dbReference type="Proteomes" id="UP000653472"/>
    </source>
</evidence>
<evidence type="ECO:0000313" key="6">
    <source>
        <dbReference type="EMBL" id="NKF23122.1"/>
    </source>
</evidence>
<evidence type="ECO:0000256" key="4">
    <source>
        <dbReference type="SAM" id="Phobius"/>
    </source>
</evidence>
<dbReference type="InterPro" id="IPR050469">
    <property type="entry name" value="Diguanylate_Cyclase"/>
</dbReference>
<dbReference type="GO" id="GO:0052621">
    <property type="term" value="F:diguanylate cyclase activity"/>
    <property type="evidence" value="ECO:0007669"/>
    <property type="project" value="UniProtKB-EC"/>
</dbReference>
<dbReference type="PANTHER" id="PTHR45138">
    <property type="entry name" value="REGULATORY COMPONENTS OF SENSORY TRANSDUCTION SYSTEM"/>
    <property type="match status" value="1"/>
</dbReference>
<dbReference type="NCBIfam" id="TIGR00254">
    <property type="entry name" value="GGDEF"/>
    <property type="match status" value="1"/>
</dbReference>
<accession>A0A970B579</accession>
<dbReference type="InterPro" id="IPR029787">
    <property type="entry name" value="Nucleotide_cyclase"/>
</dbReference>
<evidence type="ECO:0000259" key="5">
    <source>
        <dbReference type="PROSITE" id="PS50887"/>
    </source>
</evidence>
<comment type="catalytic activity">
    <reaction evidence="3">
        <text>2 GTP = 3',3'-c-di-GMP + 2 diphosphate</text>
        <dbReference type="Rhea" id="RHEA:24898"/>
        <dbReference type="ChEBI" id="CHEBI:33019"/>
        <dbReference type="ChEBI" id="CHEBI:37565"/>
        <dbReference type="ChEBI" id="CHEBI:58805"/>
        <dbReference type="EC" id="2.7.7.65"/>
    </reaction>
</comment>
<dbReference type="RefSeq" id="WP_168148443.1">
    <property type="nucleotide sequence ID" value="NZ_JAAVXB010000006.1"/>
</dbReference>